<dbReference type="SUPFAM" id="SSF51735">
    <property type="entry name" value="NAD(P)-binding Rossmann-fold domains"/>
    <property type="match status" value="1"/>
</dbReference>
<dbReference type="InterPro" id="IPR051609">
    <property type="entry name" value="NmrA/Isoflavone_reductase-like"/>
</dbReference>
<dbReference type="CDD" id="cd05259">
    <property type="entry name" value="PCBER_SDR_a"/>
    <property type="match status" value="1"/>
</dbReference>
<evidence type="ECO:0000256" key="1">
    <source>
        <dbReference type="ARBA" id="ARBA00022857"/>
    </source>
</evidence>
<sequence length="315" mass="34371">MTQDRHISTVALFGATGNLGSHILGALLEASFIVTVILRPDCKFQLTTPLIKGVPSTALRAVKIPFDDEQAMIRALKTQDAVVASVSKGGIQTQMNLIRAAVKAGVKRFIPSEFGADTLNDSFLRNVPALQDKRVILEYLRVMARENPSFTWTGISNAAFIDWGLESGFLGFDIASQTAVIYSSGTKKFNATTRTTVAKAVALVLKHPETENQYVYISDFTTTQNKLLEQLEVQSGCKWEVITKDAYEHRKEGEALFQQGNFGPGAAKLILGNLLGEGHGTLIEDELLANAALGLERKDLNVVIGEALFKTSQKR</sequence>
<dbReference type="InterPro" id="IPR008030">
    <property type="entry name" value="NmrA-like"/>
</dbReference>
<dbReference type="PANTHER" id="PTHR47706">
    <property type="entry name" value="NMRA-LIKE FAMILY PROTEIN"/>
    <property type="match status" value="1"/>
</dbReference>
<reference evidence="4" key="2">
    <citation type="journal article" date="2014" name="PLoS Genet.">
        <title>Signature gene expression reveals novel clues to the molecular mechanisms of dimorphic transition in Penicillium marneffei.</title>
        <authorList>
            <person name="Yang E."/>
            <person name="Wang G."/>
            <person name="Cai J."/>
            <person name="Woo P.C."/>
            <person name="Lau S.K."/>
            <person name="Yuen K.-Y."/>
            <person name="Chow W.-N."/>
            <person name="Lin X."/>
        </authorList>
    </citation>
    <scope>NUCLEOTIDE SEQUENCE</scope>
    <source>
        <strain evidence="4">PM1</strain>
    </source>
</reference>
<dbReference type="AlphaFoldDB" id="A0A093XAG6"/>
<comment type="caution">
    <text evidence="4">The sequence shown here is derived from an EMBL/GenBank/DDBJ whole genome shotgun (WGS) entry which is preliminary data.</text>
</comment>
<dbReference type="EMBL" id="JPOX01000047">
    <property type="protein sequence ID" value="KFX42223.1"/>
    <property type="molecule type" value="Genomic_DNA"/>
</dbReference>
<evidence type="ECO:0000313" key="4">
    <source>
        <dbReference type="EMBL" id="KFX42223.1"/>
    </source>
</evidence>
<dbReference type="HOGENOM" id="CLU_044876_3_3_1"/>
<dbReference type="Gene3D" id="3.40.50.720">
    <property type="entry name" value="NAD(P)-binding Rossmann-like Domain"/>
    <property type="match status" value="1"/>
</dbReference>
<dbReference type="eggNOG" id="ENOG502SHHA">
    <property type="taxonomic scope" value="Eukaryota"/>
</dbReference>
<feature type="domain" description="NmrA-like" evidence="3">
    <location>
        <begin position="8"/>
        <end position="236"/>
    </location>
</feature>
<evidence type="ECO:0000259" key="3">
    <source>
        <dbReference type="Pfam" id="PF05368"/>
    </source>
</evidence>
<reference key="1">
    <citation type="journal article" date="2014" name="PLoS Genet.">
        <title>Signature Gene Expression Reveals Novel Clues to the Molecular Mechanisms of Dimorphic Transition in Penicillium marneffei.</title>
        <authorList>
            <person name="Yang E."/>
            <person name="Wang G."/>
            <person name="Cai J."/>
            <person name="Woo P.C."/>
            <person name="Lau S.K."/>
            <person name="Yuen K.-Y."/>
            <person name="Chow W.-N."/>
            <person name="Lin X."/>
        </authorList>
    </citation>
    <scope>NUCLEOTIDE SEQUENCE [LARGE SCALE GENOMIC DNA]</scope>
    <source>
        <strain>PM1</strain>
    </source>
</reference>
<organism evidence="4">
    <name type="scientific">Talaromyces marneffei PM1</name>
    <dbReference type="NCBI Taxonomy" id="1077442"/>
    <lineage>
        <taxon>Eukaryota</taxon>
        <taxon>Fungi</taxon>
        <taxon>Dikarya</taxon>
        <taxon>Ascomycota</taxon>
        <taxon>Pezizomycotina</taxon>
        <taxon>Eurotiomycetes</taxon>
        <taxon>Eurotiomycetidae</taxon>
        <taxon>Eurotiales</taxon>
        <taxon>Trichocomaceae</taxon>
        <taxon>Talaromyces</taxon>
        <taxon>Talaromyces sect. Talaromyces</taxon>
    </lineage>
</organism>
<evidence type="ECO:0000256" key="2">
    <source>
        <dbReference type="ARBA" id="ARBA00023002"/>
    </source>
</evidence>
<dbReference type="InterPro" id="IPR045312">
    <property type="entry name" value="PCBER-like"/>
</dbReference>
<accession>A0A093XAG6</accession>
<dbReference type="PANTHER" id="PTHR47706:SF10">
    <property type="entry name" value="NMRA-LIKE DOMAIN-CONTAINING PROTEIN"/>
    <property type="match status" value="1"/>
</dbReference>
<gene>
    <name evidence="4" type="ORF">GQ26_0470330</name>
</gene>
<dbReference type="Pfam" id="PF05368">
    <property type="entry name" value="NmrA"/>
    <property type="match status" value="1"/>
</dbReference>
<dbReference type="Gene3D" id="3.90.25.10">
    <property type="entry name" value="UDP-galactose 4-epimerase, domain 1"/>
    <property type="match status" value="1"/>
</dbReference>
<keyword evidence="1" id="KW-0521">NADP</keyword>
<protein>
    <submittedName>
        <fullName evidence="4">Bifunctional pinoresinol-lariciresinol reductase 1</fullName>
    </submittedName>
</protein>
<dbReference type="InterPro" id="IPR036291">
    <property type="entry name" value="NAD(P)-bd_dom_sf"/>
</dbReference>
<dbReference type="GO" id="GO:0016491">
    <property type="term" value="F:oxidoreductase activity"/>
    <property type="evidence" value="ECO:0007669"/>
    <property type="project" value="UniProtKB-KW"/>
</dbReference>
<name>A0A093XAG6_TALMA</name>
<keyword evidence="2" id="KW-0560">Oxidoreductase</keyword>
<proteinExistence type="predicted"/>